<sequence length="76" mass="8261">GLGVPGESVCQKGYFRLSPEGGVWAVGQRLGHLQAFTWPGPTSLPHEAVSRRIEVALGYTCGQVAFWDADQKTEIF</sequence>
<feature type="non-terminal residue" evidence="2">
    <location>
        <position position="76"/>
    </location>
</feature>
<dbReference type="InterPro" id="IPR043136">
    <property type="entry name" value="B30.2/SPRY_sf"/>
</dbReference>
<organism evidence="2 3">
    <name type="scientific">Bucco capensis</name>
    <name type="common">collared puffbird</name>
    <dbReference type="NCBI Taxonomy" id="135168"/>
    <lineage>
        <taxon>Eukaryota</taxon>
        <taxon>Metazoa</taxon>
        <taxon>Chordata</taxon>
        <taxon>Craniata</taxon>
        <taxon>Vertebrata</taxon>
        <taxon>Euteleostomi</taxon>
        <taxon>Archelosauria</taxon>
        <taxon>Archosauria</taxon>
        <taxon>Dinosauria</taxon>
        <taxon>Saurischia</taxon>
        <taxon>Theropoda</taxon>
        <taxon>Coelurosauria</taxon>
        <taxon>Aves</taxon>
        <taxon>Neognathae</taxon>
        <taxon>Neoaves</taxon>
        <taxon>Telluraves</taxon>
        <taxon>Coraciimorphae</taxon>
        <taxon>Piciformes</taxon>
        <taxon>Bucconidae</taxon>
        <taxon>Bucco</taxon>
    </lineage>
</organism>
<keyword evidence="3" id="KW-1185">Reference proteome</keyword>
<reference evidence="2 3" key="1">
    <citation type="submission" date="2019-09" db="EMBL/GenBank/DDBJ databases">
        <title>Bird 10,000 Genomes (B10K) Project - Family phase.</title>
        <authorList>
            <person name="Zhang G."/>
        </authorList>
    </citation>
    <scope>NUCLEOTIDE SEQUENCE [LARGE SCALE GENOMIC DNA]</scope>
    <source>
        <strain evidence="2">B10K-DU-001-16</strain>
        <tissue evidence="2">Muscle</tissue>
    </source>
</reference>
<gene>
    <name evidence="2" type="primary">Rnf39</name>
    <name evidence="2" type="ORF">BUCCAP_R15547</name>
</gene>
<evidence type="ECO:0000259" key="1">
    <source>
        <dbReference type="PROSITE" id="PS50188"/>
    </source>
</evidence>
<dbReference type="PROSITE" id="PS50188">
    <property type="entry name" value="B302_SPRY"/>
    <property type="match status" value="1"/>
</dbReference>
<comment type="caution">
    <text evidence="2">The sequence shown here is derived from an EMBL/GenBank/DDBJ whole genome shotgun (WGS) entry which is preliminary data.</text>
</comment>
<accession>A0A7K9HSQ9</accession>
<dbReference type="InterPro" id="IPR001870">
    <property type="entry name" value="B30.2/SPRY"/>
</dbReference>
<dbReference type="Gene3D" id="2.60.120.920">
    <property type="match status" value="1"/>
</dbReference>
<dbReference type="AlphaFoldDB" id="A0A7K9HSQ9"/>
<evidence type="ECO:0000313" key="3">
    <source>
        <dbReference type="Proteomes" id="UP000534107"/>
    </source>
</evidence>
<dbReference type="InterPro" id="IPR013320">
    <property type="entry name" value="ConA-like_dom_sf"/>
</dbReference>
<evidence type="ECO:0000313" key="2">
    <source>
        <dbReference type="EMBL" id="NXH16889.1"/>
    </source>
</evidence>
<protein>
    <submittedName>
        <fullName evidence="2">RNF39 protein</fullName>
    </submittedName>
</protein>
<name>A0A7K9HSQ9_9PICI</name>
<dbReference type="Proteomes" id="UP000534107">
    <property type="component" value="Unassembled WGS sequence"/>
</dbReference>
<dbReference type="OrthoDB" id="9049620at2759"/>
<feature type="non-terminal residue" evidence="2">
    <location>
        <position position="1"/>
    </location>
</feature>
<dbReference type="EMBL" id="VWZO01012368">
    <property type="protein sequence ID" value="NXH16889.1"/>
    <property type="molecule type" value="Genomic_DNA"/>
</dbReference>
<dbReference type="SUPFAM" id="SSF49899">
    <property type="entry name" value="Concanavalin A-like lectins/glucanases"/>
    <property type="match status" value="1"/>
</dbReference>
<feature type="domain" description="B30.2/SPRY" evidence="1">
    <location>
        <begin position="1"/>
        <end position="76"/>
    </location>
</feature>
<proteinExistence type="predicted"/>